<reference evidence="3" key="1">
    <citation type="submission" date="2013-09" db="EMBL/GenBank/DDBJ databases">
        <title>Corchorus olitorius genome sequencing.</title>
        <authorList>
            <person name="Alam M."/>
            <person name="Haque M.S."/>
            <person name="Islam M.S."/>
            <person name="Emdad E.M."/>
            <person name="Islam M.M."/>
            <person name="Ahmed B."/>
            <person name="Halim A."/>
            <person name="Hossen Q.M.M."/>
            <person name="Hossain M.Z."/>
            <person name="Ahmed R."/>
            <person name="Khan M.M."/>
            <person name="Islam R."/>
            <person name="Rashid M.M."/>
            <person name="Khan S.A."/>
            <person name="Rahman M.S."/>
            <person name="Alam M."/>
            <person name="Yahiya A.S."/>
            <person name="Khan M.S."/>
            <person name="Azam M.S."/>
            <person name="Haque T."/>
            <person name="Lashkar M.Z.H."/>
            <person name="Akhand A.I."/>
            <person name="Morshed G."/>
            <person name="Roy S."/>
            <person name="Uddin K.S."/>
            <person name="Rabeya T."/>
            <person name="Hossain A.S."/>
            <person name="Chowdhury A."/>
            <person name="Snigdha A.R."/>
            <person name="Mortoza M.S."/>
            <person name="Matin S.A."/>
            <person name="Hoque S.M.E."/>
            <person name="Islam M.K."/>
            <person name="Roy D.K."/>
            <person name="Haider R."/>
            <person name="Moosa M.M."/>
            <person name="Elias S.M."/>
            <person name="Hasan A.M."/>
            <person name="Jahan S."/>
            <person name="Shafiuddin M."/>
            <person name="Mahmood N."/>
            <person name="Shommy N.S."/>
        </authorList>
    </citation>
    <scope>NUCLEOTIDE SEQUENCE [LARGE SCALE GENOMIC DNA]</scope>
    <source>
        <strain evidence="3">cv. O-4</strain>
    </source>
</reference>
<sequence>MIRSMTRSSSTTPTNPGLTSSPGAVGFWPTAPSRHASSAAPLSMFGLLFAS</sequence>
<accession>A0A1R3G1B3</accession>
<evidence type="ECO:0000313" key="3">
    <source>
        <dbReference type="Proteomes" id="UP000187203"/>
    </source>
</evidence>
<name>A0A1R3G1B3_9ROSI</name>
<organism evidence="2 3">
    <name type="scientific">Corchorus olitorius</name>
    <dbReference type="NCBI Taxonomy" id="93759"/>
    <lineage>
        <taxon>Eukaryota</taxon>
        <taxon>Viridiplantae</taxon>
        <taxon>Streptophyta</taxon>
        <taxon>Embryophyta</taxon>
        <taxon>Tracheophyta</taxon>
        <taxon>Spermatophyta</taxon>
        <taxon>Magnoliopsida</taxon>
        <taxon>eudicotyledons</taxon>
        <taxon>Gunneridae</taxon>
        <taxon>Pentapetalae</taxon>
        <taxon>rosids</taxon>
        <taxon>malvids</taxon>
        <taxon>Malvales</taxon>
        <taxon>Malvaceae</taxon>
        <taxon>Grewioideae</taxon>
        <taxon>Apeibeae</taxon>
        <taxon>Corchorus</taxon>
    </lineage>
</organism>
<feature type="compositionally biased region" description="Low complexity" evidence="1">
    <location>
        <begin position="1"/>
        <end position="14"/>
    </location>
</feature>
<gene>
    <name evidence="2" type="ORF">COLO4_37483</name>
</gene>
<dbReference type="GO" id="GO:0016829">
    <property type="term" value="F:lyase activity"/>
    <property type="evidence" value="ECO:0007669"/>
    <property type="project" value="UniProtKB-KW"/>
</dbReference>
<evidence type="ECO:0000256" key="1">
    <source>
        <dbReference type="SAM" id="MobiDB-lite"/>
    </source>
</evidence>
<feature type="region of interest" description="Disordered" evidence="1">
    <location>
        <begin position="1"/>
        <end position="37"/>
    </location>
</feature>
<dbReference type="EMBL" id="AWUE01024016">
    <property type="protein sequence ID" value="OMO51875.1"/>
    <property type="molecule type" value="Genomic_DNA"/>
</dbReference>
<keyword evidence="3" id="KW-1185">Reference proteome</keyword>
<proteinExistence type="predicted"/>
<keyword evidence="2" id="KW-0456">Lyase</keyword>
<dbReference type="Proteomes" id="UP000187203">
    <property type="component" value="Unassembled WGS sequence"/>
</dbReference>
<dbReference type="AlphaFoldDB" id="A0A1R3G1B3"/>
<protein>
    <submittedName>
        <fullName evidence="2">Rhamnogalacturonate lyase-like protein</fullName>
    </submittedName>
</protein>
<comment type="caution">
    <text evidence="2">The sequence shown here is derived from an EMBL/GenBank/DDBJ whole genome shotgun (WGS) entry which is preliminary data.</text>
</comment>
<evidence type="ECO:0000313" key="2">
    <source>
        <dbReference type="EMBL" id="OMO51875.1"/>
    </source>
</evidence>